<protein>
    <submittedName>
        <fullName evidence="2">Uncharacterized protein</fullName>
    </submittedName>
</protein>
<proteinExistence type="predicted"/>
<keyword evidence="1" id="KW-0472">Membrane</keyword>
<feature type="transmembrane region" description="Helical" evidence="1">
    <location>
        <begin position="30"/>
        <end position="52"/>
    </location>
</feature>
<gene>
    <name evidence="2" type="ORF">RIF29_12050</name>
</gene>
<dbReference type="AlphaFoldDB" id="A0AAN9IMU3"/>
<accession>A0AAN9IMU3</accession>
<sequence length="99" mass="11595">MMKEMMHWINSEVKTEGILEWIDFHSNPFLFYYICLMLSWHLCSVSFVSSLLKLVKLQNLTMCVIYSMYASYEVIEGAMVCKFCIVPCTESLMVCVIKK</sequence>
<organism evidence="2 3">
    <name type="scientific">Crotalaria pallida</name>
    <name type="common">Smooth rattlebox</name>
    <name type="synonym">Crotalaria striata</name>
    <dbReference type="NCBI Taxonomy" id="3830"/>
    <lineage>
        <taxon>Eukaryota</taxon>
        <taxon>Viridiplantae</taxon>
        <taxon>Streptophyta</taxon>
        <taxon>Embryophyta</taxon>
        <taxon>Tracheophyta</taxon>
        <taxon>Spermatophyta</taxon>
        <taxon>Magnoliopsida</taxon>
        <taxon>eudicotyledons</taxon>
        <taxon>Gunneridae</taxon>
        <taxon>Pentapetalae</taxon>
        <taxon>rosids</taxon>
        <taxon>fabids</taxon>
        <taxon>Fabales</taxon>
        <taxon>Fabaceae</taxon>
        <taxon>Papilionoideae</taxon>
        <taxon>50 kb inversion clade</taxon>
        <taxon>genistoids sensu lato</taxon>
        <taxon>core genistoids</taxon>
        <taxon>Crotalarieae</taxon>
        <taxon>Crotalaria</taxon>
    </lineage>
</organism>
<keyword evidence="1" id="KW-0812">Transmembrane</keyword>
<keyword evidence="1" id="KW-1133">Transmembrane helix</keyword>
<comment type="caution">
    <text evidence="2">The sequence shown here is derived from an EMBL/GenBank/DDBJ whole genome shotgun (WGS) entry which is preliminary data.</text>
</comment>
<evidence type="ECO:0000313" key="2">
    <source>
        <dbReference type="EMBL" id="KAK7282926.1"/>
    </source>
</evidence>
<reference evidence="2 3" key="1">
    <citation type="submission" date="2024-01" db="EMBL/GenBank/DDBJ databases">
        <title>The genomes of 5 underutilized Papilionoideae crops provide insights into root nodulation and disease resistanc.</title>
        <authorList>
            <person name="Yuan L."/>
        </authorList>
    </citation>
    <scope>NUCLEOTIDE SEQUENCE [LARGE SCALE GENOMIC DNA]</scope>
    <source>
        <strain evidence="2">ZHUSHIDOU_FW_LH</strain>
        <tissue evidence="2">Leaf</tissue>
    </source>
</reference>
<dbReference type="Proteomes" id="UP001372338">
    <property type="component" value="Unassembled WGS sequence"/>
</dbReference>
<name>A0AAN9IMU3_CROPI</name>
<evidence type="ECO:0000256" key="1">
    <source>
        <dbReference type="SAM" id="Phobius"/>
    </source>
</evidence>
<evidence type="ECO:0000313" key="3">
    <source>
        <dbReference type="Proteomes" id="UP001372338"/>
    </source>
</evidence>
<keyword evidence="3" id="KW-1185">Reference proteome</keyword>
<dbReference type="EMBL" id="JAYWIO010000002">
    <property type="protein sequence ID" value="KAK7282926.1"/>
    <property type="molecule type" value="Genomic_DNA"/>
</dbReference>